<feature type="transmembrane region" description="Helical" evidence="2">
    <location>
        <begin position="39"/>
        <end position="58"/>
    </location>
</feature>
<dbReference type="NCBIfam" id="NF037996">
    <property type="entry name" value="B-4DMT"/>
    <property type="match status" value="1"/>
</dbReference>
<evidence type="ECO:0000313" key="3">
    <source>
        <dbReference type="EMBL" id="MBF6297395.1"/>
    </source>
</evidence>
<dbReference type="InterPro" id="IPR047958">
    <property type="entry name" value="B-4DMT-like"/>
</dbReference>
<keyword evidence="2" id="KW-0812">Transmembrane</keyword>
<feature type="transmembrane region" description="Helical" evidence="2">
    <location>
        <begin position="79"/>
        <end position="98"/>
    </location>
</feature>
<proteinExistence type="predicted"/>
<organism evidence="3 4">
    <name type="scientific">Nocardia amamiensis</name>
    <dbReference type="NCBI Taxonomy" id="404578"/>
    <lineage>
        <taxon>Bacteria</taxon>
        <taxon>Bacillati</taxon>
        <taxon>Actinomycetota</taxon>
        <taxon>Actinomycetes</taxon>
        <taxon>Mycobacteriales</taxon>
        <taxon>Nocardiaceae</taxon>
        <taxon>Nocardia</taxon>
    </lineage>
</organism>
<feature type="transmembrane region" description="Helical" evidence="2">
    <location>
        <begin position="118"/>
        <end position="141"/>
    </location>
</feature>
<keyword evidence="2" id="KW-1133">Transmembrane helix</keyword>
<evidence type="ECO:0000256" key="1">
    <source>
        <dbReference type="SAM" id="MobiDB-lite"/>
    </source>
</evidence>
<dbReference type="EMBL" id="JADLQX010000004">
    <property type="protein sequence ID" value="MBF6297395.1"/>
    <property type="molecule type" value="Genomic_DNA"/>
</dbReference>
<keyword evidence="4" id="KW-1185">Reference proteome</keyword>
<accession>A0ABS0CMH0</accession>
<evidence type="ECO:0000256" key="2">
    <source>
        <dbReference type="SAM" id="Phobius"/>
    </source>
</evidence>
<dbReference type="Proteomes" id="UP000702209">
    <property type="component" value="Unassembled WGS sequence"/>
</dbReference>
<feature type="region of interest" description="Disordered" evidence="1">
    <location>
        <begin position="143"/>
        <end position="163"/>
    </location>
</feature>
<gene>
    <name evidence="3" type="ORF">IU459_07525</name>
</gene>
<evidence type="ECO:0000313" key="4">
    <source>
        <dbReference type="Proteomes" id="UP000702209"/>
    </source>
</evidence>
<keyword evidence="2" id="KW-0472">Membrane</keyword>
<reference evidence="3 4" key="1">
    <citation type="submission" date="2020-10" db="EMBL/GenBank/DDBJ databases">
        <title>Identification of Nocardia species via Next-generation sequencing and recognition of intraspecies genetic diversity.</title>
        <authorList>
            <person name="Li P."/>
            <person name="Li P."/>
            <person name="Lu B."/>
        </authorList>
    </citation>
    <scope>NUCLEOTIDE SEQUENCE [LARGE SCALE GENOMIC DNA]</scope>
    <source>
        <strain evidence="3 4">BJ06-0157</strain>
    </source>
</reference>
<comment type="caution">
    <text evidence="3">The sequence shown here is derived from an EMBL/GenBank/DDBJ whole genome shotgun (WGS) entry which is preliminary data.</text>
</comment>
<feature type="transmembrane region" description="Helical" evidence="2">
    <location>
        <begin position="12"/>
        <end position="33"/>
    </location>
</feature>
<sequence length="163" mass="17303">MVFRMNSWLLRAVVLGALVVAMRAVLGFAMVYWPTHGALMRILCLIVLLAAIVAWGVLDGRRDRATTPDPERGADLTLLWLKAAVAGGVGSGLVAWVLDWLPRFDLGDNGLLFEVTAGASFIILLIFVPALIGVGIGRMLAERQGGKGRSTPPSMYSAAGSAV</sequence>
<name>A0ABS0CMH0_9NOCA</name>
<protein>
    <submittedName>
        <fullName evidence="3">B-4DMT family transporter</fullName>
    </submittedName>
</protein>